<protein>
    <submittedName>
        <fullName evidence="2">Uncharacterized protein</fullName>
    </submittedName>
</protein>
<evidence type="ECO:0000256" key="1">
    <source>
        <dbReference type="SAM" id="Phobius"/>
    </source>
</evidence>
<name>A0AAE9YYV0_9GAMM</name>
<keyword evidence="3" id="KW-1185">Reference proteome</keyword>
<sequence length="110" mass="12549">MKSLPIHIGRPHEACVMLEIIDLIFPIIAVAIFLILNERWKKKYELPLKKHVLIVLCKITICTFSALLILFVFGYLLNATEVQLLLVLAIGIGSSYAVTSYLFKPLYFKK</sequence>
<keyword evidence="1" id="KW-0812">Transmembrane</keyword>
<dbReference type="Proteomes" id="UP000032352">
    <property type="component" value="Chromosome"/>
</dbReference>
<organism evidence="2 3">
    <name type="scientific">Thalassomonas viridans</name>
    <dbReference type="NCBI Taxonomy" id="137584"/>
    <lineage>
        <taxon>Bacteria</taxon>
        <taxon>Pseudomonadati</taxon>
        <taxon>Pseudomonadota</taxon>
        <taxon>Gammaproteobacteria</taxon>
        <taxon>Alteromonadales</taxon>
        <taxon>Colwelliaceae</taxon>
        <taxon>Thalassomonas</taxon>
    </lineage>
</organism>
<gene>
    <name evidence="2" type="ORF">SG34_016795</name>
</gene>
<keyword evidence="1" id="KW-0472">Membrane</keyword>
<reference evidence="2 3" key="1">
    <citation type="journal article" date="2015" name="Genome Announc.">
        <title>Draft Genome Sequences of Marine Isolates of Thalassomonas viridans and Thalassomonas actiniarum.</title>
        <authorList>
            <person name="Olonade I."/>
            <person name="van Zyl L.J."/>
            <person name="Trindade M."/>
        </authorList>
    </citation>
    <scope>NUCLEOTIDE SEQUENCE [LARGE SCALE GENOMIC DNA]</scope>
    <source>
        <strain evidence="2 3">XOM25</strain>
    </source>
</reference>
<dbReference type="KEGG" id="tvd:SG34_016795"/>
<evidence type="ECO:0000313" key="2">
    <source>
        <dbReference type="EMBL" id="WDE03082.1"/>
    </source>
</evidence>
<feature type="transmembrane region" description="Helical" evidence="1">
    <location>
        <begin position="82"/>
        <end position="103"/>
    </location>
</feature>
<dbReference type="EMBL" id="CP059733">
    <property type="protein sequence ID" value="WDE03082.1"/>
    <property type="molecule type" value="Genomic_DNA"/>
</dbReference>
<keyword evidence="1" id="KW-1133">Transmembrane helix</keyword>
<feature type="transmembrane region" description="Helical" evidence="1">
    <location>
        <begin position="20"/>
        <end position="40"/>
    </location>
</feature>
<reference evidence="2 3" key="2">
    <citation type="journal article" date="2022" name="Mar. Drugs">
        <title>Bioassay-Guided Fractionation Leads to the Detection of Cholic Acid Generated by the Rare Thalassomonas sp.</title>
        <authorList>
            <person name="Pheiffer F."/>
            <person name="Schneider Y.K."/>
            <person name="Hansen E.H."/>
            <person name="Andersen J.H."/>
            <person name="Isaksson J."/>
            <person name="Busche T."/>
            <person name="R C."/>
            <person name="Kalinowski J."/>
            <person name="Zyl L.V."/>
            <person name="Trindade M."/>
        </authorList>
    </citation>
    <scope>NUCLEOTIDE SEQUENCE [LARGE SCALE GENOMIC DNA]</scope>
    <source>
        <strain evidence="2 3">XOM25</strain>
    </source>
</reference>
<feature type="transmembrane region" description="Helical" evidence="1">
    <location>
        <begin position="52"/>
        <end position="76"/>
    </location>
</feature>
<accession>A0AAE9YYV0</accession>
<proteinExistence type="predicted"/>
<evidence type="ECO:0000313" key="3">
    <source>
        <dbReference type="Proteomes" id="UP000032352"/>
    </source>
</evidence>
<dbReference type="AlphaFoldDB" id="A0AAE9YYV0"/>